<comment type="caution">
    <text evidence="22">The sequence shown here is derived from an EMBL/GenBank/DDBJ whole genome shotgun (WGS) entry which is preliminary data.</text>
</comment>
<evidence type="ECO:0000256" key="11">
    <source>
        <dbReference type="ARBA" id="ARBA00023235"/>
    </source>
</evidence>
<dbReference type="EC" id="4.2.1.136" evidence="19"/>
<dbReference type="PROSITE" id="PS51383">
    <property type="entry name" value="YJEF_C_3"/>
    <property type="match status" value="1"/>
</dbReference>
<comment type="cofactor">
    <cofactor evidence="17">
        <name>Mg(2+)</name>
        <dbReference type="ChEBI" id="CHEBI:18420"/>
    </cofactor>
</comment>
<feature type="binding site" evidence="17">
    <location>
        <position position="373"/>
    </location>
    <ligand>
        <name>(6S)-NADPHX</name>
        <dbReference type="ChEBI" id="CHEBI:64076"/>
    </ligand>
</feature>
<comment type="subunit">
    <text evidence="17">Homotetramer.</text>
</comment>
<dbReference type="Gene3D" id="3.40.1190.20">
    <property type="match status" value="1"/>
</dbReference>
<dbReference type="PROSITE" id="PS51385">
    <property type="entry name" value="YJEF_N"/>
    <property type="match status" value="1"/>
</dbReference>
<feature type="binding site" evidence="18">
    <location>
        <begin position="58"/>
        <end position="62"/>
    </location>
    <ligand>
        <name>(6S)-NADPHX</name>
        <dbReference type="ChEBI" id="CHEBI:64076"/>
    </ligand>
</feature>
<dbReference type="RefSeq" id="WP_254154932.1">
    <property type="nucleotide sequence ID" value="NZ_JAHESD010000043.1"/>
</dbReference>
<dbReference type="InterPro" id="IPR029056">
    <property type="entry name" value="Ribokinase-like"/>
</dbReference>
<evidence type="ECO:0000256" key="12">
    <source>
        <dbReference type="ARBA" id="ARBA00023239"/>
    </source>
</evidence>
<keyword evidence="10 17" id="KW-0520">NAD</keyword>
<evidence type="ECO:0000313" key="23">
    <source>
        <dbReference type="Proteomes" id="UP000772618"/>
    </source>
</evidence>
<dbReference type="PIRSF" id="PIRSF017184">
    <property type="entry name" value="Nnr"/>
    <property type="match status" value="1"/>
</dbReference>
<name>A0ABS5VVX7_9BACT</name>
<feature type="binding site" evidence="18">
    <location>
        <begin position="129"/>
        <end position="135"/>
    </location>
    <ligand>
        <name>(6S)-NADPHX</name>
        <dbReference type="ChEBI" id="CHEBI:64076"/>
    </ligand>
</feature>
<feature type="binding site" evidence="18">
    <location>
        <position position="125"/>
    </location>
    <ligand>
        <name>K(+)</name>
        <dbReference type="ChEBI" id="CHEBI:29103"/>
    </ligand>
</feature>
<accession>A0ABS5VVX7</accession>
<evidence type="ECO:0000259" key="21">
    <source>
        <dbReference type="PROSITE" id="PS51385"/>
    </source>
</evidence>
<proteinExistence type="inferred from homology"/>
<dbReference type="InterPro" id="IPR004443">
    <property type="entry name" value="YjeF_N_dom"/>
</dbReference>
<feature type="binding site" evidence="17">
    <location>
        <position position="259"/>
    </location>
    <ligand>
        <name>(6S)-NADPHX</name>
        <dbReference type="ChEBI" id="CHEBI:64076"/>
    </ligand>
</feature>
<dbReference type="InterPro" id="IPR000631">
    <property type="entry name" value="CARKD"/>
</dbReference>
<evidence type="ECO:0000256" key="7">
    <source>
        <dbReference type="ARBA" id="ARBA00022840"/>
    </source>
</evidence>
<evidence type="ECO:0000256" key="3">
    <source>
        <dbReference type="ARBA" id="ARBA00006001"/>
    </source>
</evidence>
<feature type="binding site" evidence="18">
    <location>
        <position position="59"/>
    </location>
    <ligand>
        <name>K(+)</name>
        <dbReference type="ChEBI" id="CHEBI:29103"/>
    </ligand>
</feature>
<feature type="binding site" evidence="18">
    <location>
        <position position="140"/>
    </location>
    <ligand>
        <name>(6S)-NADPHX</name>
        <dbReference type="ChEBI" id="CHEBI:64076"/>
    </ligand>
</feature>
<feature type="binding site" evidence="17">
    <location>
        <begin position="408"/>
        <end position="412"/>
    </location>
    <ligand>
        <name>AMP</name>
        <dbReference type="ChEBI" id="CHEBI:456215"/>
    </ligand>
</feature>
<evidence type="ECO:0000256" key="4">
    <source>
        <dbReference type="ARBA" id="ARBA00009524"/>
    </source>
</evidence>
<evidence type="ECO:0000256" key="13">
    <source>
        <dbReference type="ARBA" id="ARBA00023268"/>
    </source>
</evidence>
<sequence>MLKILDTKQIKTLDQFTIEKEPIASIDLMERACRAFVNWFTPRIDATKKIGIVCGTGNNGGDGLGIARLLKDWGYPVTVYIVKGTGSETEDFKVNHERIQGELKIIEISNEVELALFEEFDILIDALFGSGLSRPVEGVYAKVIAAVNNAEALTISVDVPSGLMADKPSTGEIVKADFTITFQFPKLAFLLPENYKYTGEWSVVDIGLSKQGLRESATNNFYITQKAVRRILKPRSKFSHKGTFGHALLIAGSYGKMGACVLSSRATLRAGVGLLTVHIPKCGYQIIQTAVPEAMALVDDSEEIFTRPGDLSKYNVIGIGPGLGKEEPTIKAFAKVLEQFRKPLVIDADALNILSSQRELLHLIPENSILTPHPKEFERLVGEWKNDFERLEKQKQLAASLKSIIIVKGANSSVATPEGQIYFNSSGNPGMATGGTGDVLTGVLTSLVAQSYNSVEAAIIGVYLHGLSADLVAQERGMSGLIASDVVDFLPLAYKKLLRA</sequence>
<evidence type="ECO:0000256" key="2">
    <source>
        <dbReference type="ARBA" id="ARBA00000909"/>
    </source>
</evidence>
<comment type="catalytic activity">
    <reaction evidence="15 17 19">
        <text>(6S)-NADHX + ADP = AMP + phosphate + NADH + H(+)</text>
        <dbReference type="Rhea" id="RHEA:32223"/>
        <dbReference type="ChEBI" id="CHEBI:15378"/>
        <dbReference type="ChEBI" id="CHEBI:43474"/>
        <dbReference type="ChEBI" id="CHEBI:57945"/>
        <dbReference type="ChEBI" id="CHEBI:64074"/>
        <dbReference type="ChEBI" id="CHEBI:456215"/>
        <dbReference type="ChEBI" id="CHEBI:456216"/>
        <dbReference type="EC" id="4.2.1.136"/>
    </reaction>
</comment>
<evidence type="ECO:0000256" key="18">
    <source>
        <dbReference type="HAMAP-Rule" id="MF_01966"/>
    </source>
</evidence>
<dbReference type="PROSITE" id="PS01050">
    <property type="entry name" value="YJEF_C_2"/>
    <property type="match status" value="1"/>
</dbReference>
<dbReference type="NCBIfam" id="TIGR00197">
    <property type="entry name" value="yjeF_nterm"/>
    <property type="match status" value="1"/>
</dbReference>
<evidence type="ECO:0000256" key="16">
    <source>
        <dbReference type="ARBA" id="ARBA00049209"/>
    </source>
</evidence>
<dbReference type="SUPFAM" id="SSF53613">
    <property type="entry name" value="Ribokinase-like"/>
    <property type="match status" value="1"/>
</dbReference>
<comment type="similarity">
    <text evidence="3 19">In the N-terminal section; belongs to the NnrE/AIBP family.</text>
</comment>
<keyword evidence="13" id="KW-0511">Multifunctional enzyme</keyword>
<keyword evidence="6 17" id="KW-0547">Nucleotide-binding</keyword>
<comment type="function">
    <text evidence="17">Catalyzes the dehydration of the S-form of NAD(P)HX at the expense of ADP, which is converted to AMP. Together with NAD(P)HX epimerase, which catalyzes the epimerization of the S- and R-forms, the enzyme allows the repair of both epimers of NAD(P)HX, a damaged form of NAD(P)H that is a result of enzymatic or heat-dependent hydration.</text>
</comment>
<comment type="similarity">
    <text evidence="4 19">In the C-terminal section; belongs to the NnrD/CARKD family.</text>
</comment>
<feature type="domain" description="YjeF N-terminal" evidence="21">
    <location>
        <begin position="10"/>
        <end position="214"/>
    </location>
</feature>
<dbReference type="HAMAP" id="MF_01965">
    <property type="entry name" value="NADHX_dehydratase"/>
    <property type="match status" value="1"/>
</dbReference>
<evidence type="ECO:0000313" key="22">
    <source>
        <dbReference type="EMBL" id="MBT1704975.1"/>
    </source>
</evidence>
<dbReference type="Proteomes" id="UP000772618">
    <property type="component" value="Unassembled WGS sequence"/>
</dbReference>
<feature type="domain" description="YjeF C-terminal" evidence="20">
    <location>
        <begin position="224"/>
        <end position="497"/>
    </location>
</feature>
<keyword evidence="8 17" id="KW-0521">NADP</keyword>
<dbReference type="Pfam" id="PF01256">
    <property type="entry name" value="Carb_kinase"/>
    <property type="match status" value="1"/>
</dbReference>
<evidence type="ECO:0000256" key="5">
    <source>
        <dbReference type="ARBA" id="ARBA00022723"/>
    </source>
</evidence>
<gene>
    <name evidence="17" type="primary">nnrD</name>
    <name evidence="18" type="synonym">nnrE</name>
    <name evidence="22" type="ORF">KK060_16905</name>
</gene>
<keyword evidence="9 18" id="KW-0630">Potassium</keyword>
<reference evidence="22 23" key="1">
    <citation type="submission" date="2021-05" db="EMBL/GenBank/DDBJ databases">
        <title>A Polyphasic approach of four new species of the genus Ohtaekwangia: Ohtaekwangia histidinii sp. nov., Ohtaekwangia cretensis sp. nov., Ohtaekwangia indiensis sp. nov., Ohtaekwangia reichenbachii sp. nov. from diverse environment.</title>
        <authorList>
            <person name="Octaviana S."/>
        </authorList>
    </citation>
    <scope>NUCLEOTIDE SEQUENCE [LARGE SCALE GENOMIC DNA]</scope>
    <source>
        <strain evidence="22 23">PWU20</strain>
    </source>
</reference>
<evidence type="ECO:0000256" key="17">
    <source>
        <dbReference type="HAMAP-Rule" id="MF_01965"/>
    </source>
</evidence>
<keyword evidence="11 18" id="KW-0413">Isomerase</keyword>
<evidence type="ECO:0000256" key="8">
    <source>
        <dbReference type="ARBA" id="ARBA00022857"/>
    </source>
</evidence>
<dbReference type="EC" id="5.1.99.6" evidence="19"/>
<comment type="catalytic activity">
    <reaction evidence="2 18 19">
        <text>(6R)-NADPHX = (6S)-NADPHX</text>
        <dbReference type="Rhea" id="RHEA:32227"/>
        <dbReference type="ChEBI" id="CHEBI:64076"/>
        <dbReference type="ChEBI" id="CHEBI:64077"/>
        <dbReference type="EC" id="5.1.99.6"/>
    </reaction>
</comment>
<dbReference type="HAMAP" id="MF_01966">
    <property type="entry name" value="NADHX_epimerase"/>
    <property type="match status" value="1"/>
</dbReference>
<dbReference type="SUPFAM" id="SSF64153">
    <property type="entry name" value="YjeF N-terminal domain-like"/>
    <property type="match status" value="1"/>
</dbReference>
<evidence type="ECO:0000256" key="6">
    <source>
        <dbReference type="ARBA" id="ARBA00022741"/>
    </source>
</evidence>
<evidence type="ECO:0000256" key="19">
    <source>
        <dbReference type="PIRNR" id="PIRNR017184"/>
    </source>
</evidence>
<comment type="catalytic activity">
    <reaction evidence="1 18 19">
        <text>(6R)-NADHX = (6S)-NADHX</text>
        <dbReference type="Rhea" id="RHEA:32215"/>
        <dbReference type="ChEBI" id="CHEBI:64074"/>
        <dbReference type="ChEBI" id="CHEBI:64075"/>
        <dbReference type="EC" id="5.1.99.6"/>
    </reaction>
</comment>
<comment type="cofactor">
    <cofactor evidence="18 19">
        <name>K(+)</name>
        <dbReference type="ChEBI" id="CHEBI:29103"/>
    </cofactor>
    <text evidence="18 19">Binds 1 potassium ion per subunit.</text>
</comment>
<organism evidence="22 23">
    <name type="scientific">Chryseosolibacter indicus</name>
    <dbReference type="NCBI Taxonomy" id="2782351"/>
    <lineage>
        <taxon>Bacteria</taxon>
        <taxon>Pseudomonadati</taxon>
        <taxon>Bacteroidota</taxon>
        <taxon>Cytophagia</taxon>
        <taxon>Cytophagales</taxon>
        <taxon>Chryseotaleaceae</taxon>
        <taxon>Chryseosolibacter</taxon>
    </lineage>
</organism>
<dbReference type="InterPro" id="IPR017953">
    <property type="entry name" value="Carbohydrate_kinase_pred_CS"/>
</dbReference>
<feature type="binding site" evidence="17">
    <location>
        <position position="437"/>
    </location>
    <ligand>
        <name>AMP</name>
        <dbReference type="ChEBI" id="CHEBI:456215"/>
    </ligand>
</feature>
<evidence type="ECO:0000259" key="20">
    <source>
        <dbReference type="PROSITE" id="PS51383"/>
    </source>
</evidence>
<evidence type="ECO:0000256" key="15">
    <source>
        <dbReference type="ARBA" id="ARBA00048238"/>
    </source>
</evidence>
<dbReference type="NCBIfam" id="TIGR00196">
    <property type="entry name" value="yjeF_cterm"/>
    <property type="match status" value="1"/>
</dbReference>
<keyword evidence="12 17" id="KW-0456">Lyase</keyword>
<keyword evidence="5 18" id="KW-0479">Metal-binding</keyword>
<comment type="function">
    <text evidence="18">Catalyzes the epimerization of the S- and R-forms of NAD(P)HX, a damaged form of NAD(P)H that is a result of enzymatic or heat-dependent hydration. This is a prerequisite for the S-specific NAD(P)H-hydrate dehydratase to allow the repair of both epimers of NAD(P)HX.</text>
</comment>
<dbReference type="Pfam" id="PF03853">
    <property type="entry name" value="YjeF_N"/>
    <property type="match status" value="1"/>
</dbReference>
<feature type="binding site" evidence="17">
    <location>
        <position position="322"/>
    </location>
    <ligand>
        <name>(6S)-NADPHX</name>
        <dbReference type="ChEBI" id="CHEBI:64076"/>
    </ligand>
</feature>
<evidence type="ECO:0000256" key="10">
    <source>
        <dbReference type="ARBA" id="ARBA00023027"/>
    </source>
</evidence>
<protein>
    <recommendedName>
        <fullName evidence="19">Bifunctional NAD(P)H-hydrate repair enzyme</fullName>
    </recommendedName>
    <alternativeName>
        <fullName evidence="19">Nicotinamide nucleotide repair protein</fullName>
    </alternativeName>
    <domain>
        <recommendedName>
            <fullName evidence="19">ADP-dependent (S)-NAD(P)H-hydrate dehydratase</fullName>
            <ecNumber evidence="19">4.2.1.136</ecNumber>
        </recommendedName>
        <alternativeName>
            <fullName evidence="19">ADP-dependent NAD(P)HX dehydratase</fullName>
        </alternativeName>
    </domain>
    <domain>
        <recommendedName>
            <fullName evidence="19">NAD(P)H-hydrate epimerase</fullName>
            <ecNumber evidence="19">5.1.99.6</ecNumber>
        </recommendedName>
    </domain>
</protein>
<keyword evidence="23" id="KW-1185">Reference proteome</keyword>
<dbReference type="PANTHER" id="PTHR12592:SF0">
    <property type="entry name" value="ATP-DEPENDENT (S)-NAD(P)H-HYDRATE DEHYDRATASE"/>
    <property type="match status" value="1"/>
</dbReference>
<dbReference type="Gene3D" id="3.40.50.10260">
    <property type="entry name" value="YjeF N-terminal domain"/>
    <property type="match status" value="1"/>
</dbReference>
<dbReference type="EMBL" id="JAHESD010000043">
    <property type="protein sequence ID" value="MBT1704975.1"/>
    <property type="molecule type" value="Genomic_DNA"/>
</dbReference>
<dbReference type="InterPro" id="IPR030677">
    <property type="entry name" value="Nnr"/>
</dbReference>
<dbReference type="InterPro" id="IPR036652">
    <property type="entry name" value="YjeF_N_dom_sf"/>
</dbReference>
<evidence type="ECO:0000256" key="9">
    <source>
        <dbReference type="ARBA" id="ARBA00022958"/>
    </source>
</evidence>
<dbReference type="CDD" id="cd01171">
    <property type="entry name" value="YXKO-related"/>
    <property type="match status" value="1"/>
</dbReference>
<dbReference type="PANTHER" id="PTHR12592">
    <property type="entry name" value="ATP-DEPENDENT (S)-NAD(P)H-HYDRATE DEHYDRATASE FAMILY MEMBER"/>
    <property type="match status" value="1"/>
</dbReference>
<comment type="similarity">
    <text evidence="18">Belongs to the NnrE/AIBP family.</text>
</comment>
<comment type="function">
    <text evidence="14 19">Bifunctional enzyme that catalyzes the epimerization of the S- and R-forms of NAD(P)HX and the dehydration of the S-form of NAD(P)HX at the expense of ADP, which is converted to AMP. This allows the repair of both epimers of NAD(P)HX, a damaged form of NAD(P)H that is a result of enzymatic or heat-dependent hydration.</text>
</comment>
<feature type="binding site" evidence="17">
    <location>
        <position position="438"/>
    </location>
    <ligand>
        <name>(6S)-NADPHX</name>
        <dbReference type="ChEBI" id="CHEBI:64076"/>
    </ligand>
</feature>
<feature type="binding site" evidence="18">
    <location>
        <position position="158"/>
    </location>
    <ligand>
        <name>(6S)-NADPHX</name>
        <dbReference type="ChEBI" id="CHEBI:64076"/>
    </ligand>
</feature>
<evidence type="ECO:0000256" key="1">
    <source>
        <dbReference type="ARBA" id="ARBA00000013"/>
    </source>
</evidence>
<comment type="similarity">
    <text evidence="17">Belongs to the NnrD/CARKD family.</text>
</comment>
<feature type="binding site" evidence="18">
    <location>
        <position position="161"/>
    </location>
    <ligand>
        <name>K(+)</name>
        <dbReference type="ChEBI" id="CHEBI:29103"/>
    </ligand>
</feature>
<evidence type="ECO:0000256" key="14">
    <source>
        <dbReference type="ARBA" id="ARBA00025153"/>
    </source>
</evidence>
<keyword evidence="7 17" id="KW-0067">ATP-binding</keyword>
<comment type="catalytic activity">
    <reaction evidence="16 17 19">
        <text>(6S)-NADPHX + ADP = AMP + phosphate + NADPH + H(+)</text>
        <dbReference type="Rhea" id="RHEA:32235"/>
        <dbReference type="ChEBI" id="CHEBI:15378"/>
        <dbReference type="ChEBI" id="CHEBI:43474"/>
        <dbReference type="ChEBI" id="CHEBI:57783"/>
        <dbReference type="ChEBI" id="CHEBI:64076"/>
        <dbReference type="ChEBI" id="CHEBI:456215"/>
        <dbReference type="ChEBI" id="CHEBI:456216"/>
        <dbReference type="EC" id="4.2.1.136"/>
    </reaction>
</comment>